<sequence length="369" mass="41163">MPLNSGQPDATTPGLFPIPPGPAREKLRQKYRALTDAVQRVWIATVRSDVELHPGHFHLDCEQVVNDTAAALAAARTIDTLFVELLSGPDRARYVQMWTDDPDGRVVRGVVLVRNAEIHAHTPIEMGSPRLVSGFGKDGWRVFPQWHEYGDLPPEIQKGGAQDKTAPGAHDRYRDSVGGRLVIETLMAVVRFFDRCDPSLTRRADDGDIEGFPLVAFIEHEYECRHPYWPTWAEFNEQLLDRWTIMAPTGRGRQIRRAVRADGTTLLVGWTDLGFHNQSFLDSAEQVAWDVAGGFPYTAATKAGEILQVTVDAEILMLGDMPLAEVELADTATAGADLVTERSDSDLVSWWKSQLGNAFRYRDHRRPAA</sequence>
<reference evidence="2 3" key="1">
    <citation type="submission" date="2021-01" db="EMBL/GenBank/DDBJ databases">
        <title>Whole genome shotgun sequence of Catellatospora bangladeshensis NBRC 107357.</title>
        <authorList>
            <person name="Komaki H."/>
            <person name="Tamura T."/>
        </authorList>
    </citation>
    <scope>NUCLEOTIDE SEQUENCE [LARGE SCALE GENOMIC DNA]</scope>
    <source>
        <strain evidence="2 3">NBRC 107357</strain>
    </source>
</reference>
<keyword evidence="3" id="KW-1185">Reference proteome</keyword>
<dbReference type="AlphaFoldDB" id="A0A8J3NJC9"/>
<protein>
    <submittedName>
        <fullName evidence="2">Uncharacterized protein</fullName>
    </submittedName>
</protein>
<dbReference type="Proteomes" id="UP000601223">
    <property type="component" value="Unassembled WGS sequence"/>
</dbReference>
<proteinExistence type="predicted"/>
<dbReference type="RefSeq" id="WP_203750030.1">
    <property type="nucleotide sequence ID" value="NZ_BONF01000028.1"/>
</dbReference>
<evidence type="ECO:0000256" key="1">
    <source>
        <dbReference type="SAM" id="MobiDB-lite"/>
    </source>
</evidence>
<dbReference type="EMBL" id="BONF01000028">
    <property type="protein sequence ID" value="GIF83350.1"/>
    <property type="molecule type" value="Genomic_DNA"/>
</dbReference>
<organism evidence="2 3">
    <name type="scientific">Catellatospora bangladeshensis</name>
    <dbReference type="NCBI Taxonomy" id="310355"/>
    <lineage>
        <taxon>Bacteria</taxon>
        <taxon>Bacillati</taxon>
        <taxon>Actinomycetota</taxon>
        <taxon>Actinomycetes</taxon>
        <taxon>Micromonosporales</taxon>
        <taxon>Micromonosporaceae</taxon>
        <taxon>Catellatospora</taxon>
    </lineage>
</organism>
<feature type="region of interest" description="Disordered" evidence="1">
    <location>
        <begin position="1"/>
        <end position="22"/>
    </location>
</feature>
<gene>
    <name evidence="2" type="ORF">Cba03nite_46990</name>
</gene>
<evidence type="ECO:0000313" key="2">
    <source>
        <dbReference type="EMBL" id="GIF83350.1"/>
    </source>
</evidence>
<evidence type="ECO:0000313" key="3">
    <source>
        <dbReference type="Proteomes" id="UP000601223"/>
    </source>
</evidence>
<name>A0A8J3NJC9_9ACTN</name>
<comment type="caution">
    <text evidence="2">The sequence shown here is derived from an EMBL/GenBank/DDBJ whole genome shotgun (WGS) entry which is preliminary data.</text>
</comment>
<feature type="compositionally biased region" description="Polar residues" evidence="1">
    <location>
        <begin position="1"/>
        <end position="10"/>
    </location>
</feature>
<accession>A0A8J3NJC9</accession>